<comment type="caution">
    <text evidence="1">The sequence shown here is derived from an EMBL/GenBank/DDBJ whole genome shotgun (WGS) entry which is preliminary data.</text>
</comment>
<gene>
    <name evidence="1" type="ORF">ACAOBT_LOCUS2310</name>
</gene>
<proteinExistence type="predicted"/>
<evidence type="ECO:0000313" key="1">
    <source>
        <dbReference type="EMBL" id="CAH1957810.1"/>
    </source>
</evidence>
<sequence length="159" mass="17680">MLSDELPRQLQAGTSQDMSLKIQIPVNLLLFLGGYAREYKMHSKTKNIMPNMYPRQSSQNALEMSENLALFSCRTISNSALNSSVVCSFDSISIAMVEAPFPDPPGSVSIRSSDDKTPREDYSKIQVLINPQSARPTMNVGLTGSVLMHAFFWKLYKAV</sequence>
<name>A0A9P0JPU8_ACAOB</name>
<evidence type="ECO:0000313" key="2">
    <source>
        <dbReference type="Proteomes" id="UP001152888"/>
    </source>
</evidence>
<reference evidence="1" key="1">
    <citation type="submission" date="2022-03" db="EMBL/GenBank/DDBJ databases">
        <authorList>
            <person name="Sayadi A."/>
        </authorList>
    </citation>
    <scope>NUCLEOTIDE SEQUENCE</scope>
</reference>
<dbReference type="AlphaFoldDB" id="A0A9P0JPU8"/>
<organism evidence="1 2">
    <name type="scientific">Acanthoscelides obtectus</name>
    <name type="common">Bean weevil</name>
    <name type="synonym">Bruchus obtectus</name>
    <dbReference type="NCBI Taxonomy" id="200917"/>
    <lineage>
        <taxon>Eukaryota</taxon>
        <taxon>Metazoa</taxon>
        <taxon>Ecdysozoa</taxon>
        <taxon>Arthropoda</taxon>
        <taxon>Hexapoda</taxon>
        <taxon>Insecta</taxon>
        <taxon>Pterygota</taxon>
        <taxon>Neoptera</taxon>
        <taxon>Endopterygota</taxon>
        <taxon>Coleoptera</taxon>
        <taxon>Polyphaga</taxon>
        <taxon>Cucujiformia</taxon>
        <taxon>Chrysomeloidea</taxon>
        <taxon>Chrysomelidae</taxon>
        <taxon>Bruchinae</taxon>
        <taxon>Bruchini</taxon>
        <taxon>Acanthoscelides</taxon>
    </lineage>
</organism>
<protein>
    <submittedName>
        <fullName evidence="1">Uncharacterized protein</fullName>
    </submittedName>
</protein>
<keyword evidence="2" id="KW-1185">Reference proteome</keyword>
<accession>A0A9P0JPU8</accession>
<dbReference type="EMBL" id="CAKOFQ010006674">
    <property type="protein sequence ID" value="CAH1957810.1"/>
    <property type="molecule type" value="Genomic_DNA"/>
</dbReference>
<dbReference type="Proteomes" id="UP001152888">
    <property type="component" value="Unassembled WGS sequence"/>
</dbReference>